<evidence type="ECO:0000256" key="5">
    <source>
        <dbReference type="SAM" id="MobiDB-lite"/>
    </source>
</evidence>
<evidence type="ECO:0000256" key="4">
    <source>
        <dbReference type="SAM" id="Coils"/>
    </source>
</evidence>
<evidence type="ECO:0000259" key="6">
    <source>
        <dbReference type="PROSITE" id="PS00036"/>
    </source>
</evidence>
<dbReference type="CDD" id="cd14703">
    <property type="entry name" value="bZIP_plant_RF2"/>
    <property type="match status" value="1"/>
</dbReference>
<keyword evidence="4" id="KW-0175">Coiled coil</keyword>
<dbReference type="PANTHER" id="PTHR46391">
    <property type="entry name" value="BASIC LEUCINE ZIPPER 34"/>
    <property type="match status" value="1"/>
</dbReference>
<dbReference type="GO" id="GO:0003700">
    <property type="term" value="F:DNA-binding transcription factor activity"/>
    <property type="evidence" value="ECO:0007669"/>
    <property type="project" value="InterPro"/>
</dbReference>
<keyword evidence="1" id="KW-0805">Transcription regulation</keyword>
<dbReference type="SUPFAM" id="SSF57959">
    <property type="entry name" value="Leucine zipper domain"/>
    <property type="match status" value="1"/>
</dbReference>
<dbReference type="SMART" id="SM00338">
    <property type="entry name" value="BRLZ"/>
    <property type="match status" value="1"/>
</dbReference>
<dbReference type="Pfam" id="PF00170">
    <property type="entry name" value="bZIP_1"/>
    <property type="match status" value="1"/>
</dbReference>
<dbReference type="GO" id="GO:0045893">
    <property type="term" value="P:positive regulation of DNA-templated transcription"/>
    <property type="evidence" value="ECO:0007669"/>
    <property type="project" value="TreeGrafter"/>
</dbReference>
<dbReference type="EMBL" id="RCHU01000317">
    <property type="protein sequence ID" value="TKS07729.1"/>
    <property type="molecule type" value="Genomic_DNA"/>
</dbReference>
<dbReference type="Gene3D" id="1.20.5.170">
    <property type="match status" value="1"/>
</dbReference>
<dbReference type="InterPro" id="IPR004827">
    <property type="entry name" value="bZIP"/>
</dbReference>
<keyword evidence="2" id="KW-0804">Transcription</keyword>
<dbReference type="AlphaFoldDB" id="A0A4U5QCR1"/>
<dbReference type="STRING" id="43335.A0A4U5QCR1"/>
<proteinExistence type="predicted"/>
<accession>A0A4U5QCR1</accession>
<dbReference type="PANTHER" id="PTHR46391:SF11">
    <property type="entry name" value="BASIC LEUCINE ZIPPER 19-LIKE ISOFORM X1"/>
    <property type="match status" value="1"/>
</dbReference>
<name>A0A4U5QCR1_POPAL</name>
<protein>
    <recommendedName>
        <fullName evidence="6">BZIP domain-containing protein</fullName>
    </recommendedName>
</protein>
<evidence type="ECO:0000256" key="2">
    <source>
        <dbReference type="ARBA" id="ARBA00023163"/>
    </source>
</evidence>
<feature type="coiled-coil region" evidence="4">
    <location>
        <begin position="128"/>
        <end position="162"/>
    </location>
</feature>
<evidence type="ECO:0000256" key="1">
    <source>
        <dbReference type="ARBA" id="ARBA00023015"/>
    </source>
</evidence>
<sequence>MLNPKRSHSASSFDMDVSSRPRVPSLLGSARDSFAFLKEPCFVKSGTGSCTVAEQQNDTQCKRRHEEADLDSELKSKRIKRIMANRLSAQRSRLRKLVYVEKLERDVKAEEVKVYWLSLQESLYQQSQMALETENTRIKEIMEGLEREKAMKEVEFQYLKKELQALRGASMRLLYN</sequence>
<feature type="region of interest" description="Disordered" evidence="5">
    <location>
        <begin position="1"/>
        <end position="20"/>
    </location>
</feature>
<dbReference type="InterPro" id="IPR052483">
    <property type="entry name" value="bZIP_transcription_regulators"/>
</dbReference>
<dbReference type="InterPro" id="IPR044759">
    <property type="entry name" value="bZIP_RF2"/>
</dbReference>
<keyword evidence="3" id="KW-0539">Nucleus</keyword>
<reference evidence="7" key="1">
    <citation type="submission" date="2018-10" db="EMBL/GenBank/DDBJ databases">
        <title>Population genomic analysis revealed the cold adaptation of white poplar.</title>
        <authorList>
            <person name="Liu Y.-J."/>
        </authorList>
    </citation>
    <scope>NUCLEOTIDE SEQUENCE [LARGE SCALE GENOMIC DNA]</scope>
    <source>
        <strain evidence="7">PAL-ZL1</strain>
    </source>
</reference>
<dbReference type="PROSITE" id="PS00036">
    <property type="entry name" value="BZIP_BASIC"/>
    <property type="match status" value="1"/>
</dbReference>
<dbReference type="InterPro" id="IPR046347">
    <property type="entry name" value="bZIP_sf"/>
</dbReference>
<feature type="domain" description="BZIP" evidence="6">
    <location>
        <begin position="80"/>
        <end position="95"/>
    </location>
</feature>
<evidence type="ECO:0000256" key="3">
    <source>
        <dbReference type="ARBA" id="ARBA00023242"/>
    </source>
</evidence>
<dbReference type="GO" id="GO:0003677">
    <property type="term" value="F:DNA binding"/>
    <property type="evidence" value="ECO:0007669"/>
    <property type="project" value="TreeGrafter"/>
</dbReference>
<gene>
    <name evidence="7" type="ORF">D5086_0000110260</name>
</gene>
<evidence type="ECO:0000313" key="7">
    <source>
        <dbReference type="EMBL" id="TKS07729.1"/>
    </source>
</evidence>
<organism evidence="7">
    <name type="scientific">Populus alba</name>
    <name type="common">White poplar</name>
    <dbReference type="NCBI Taxonomy" id="43335"/>
    <lineage>
        <taxon>Eukaryota</taxon>
        <taxon>Viridiplantae</taxon>
        <taxon>Streptophyta</taxon>
        <taxon>Embryophyta</taxon>
        <taxon>Tracheophyta</taxon>
        <taxon>Spermatophyta</taxon>
        <taxon>Magnoliopsida</taxon>
        <taxon>eudicotyledons</taxon>
        <taxon>Gunneridae</taxon>
        <taxon>Pentapetalae</taxon>
        <taxon>rosids</taxon>
        <taxon>fabids</taxon>
        <taxon>Malpighiales</taxon>
        <taxon>Salicaceae</taxon>
        <taxon>Saliceae</taxon>
        <taxon>Populus</taxon>
    </lineage>
</organism>
<dbReference type="GO" id="GO:0005634">
    <property type="term" value="C:nucleus"/>
    <property type="evidence" value="ECO:0007669"/>
    <property type="project" value="UniProtKB-ARBA"/>
</dbReference>
<comment type="caution">
    <text evidence="7">The sequence shown here is derived from an EMBL/GenBank/DDBJ whole genome shotgun (WGS) entry which is preliminary data.</text>
</comment>